<reference evidence="2 3" key="1">
    <citation type="submission" date="2018-01" db="EMBL/GenBank/DDBJ databases">
        <title>Complete genome sequence of Salinigranum rubrum GX10T, an extremely halophilic archaeon isolated from a marine solar saltern.</title>
        <authorList>
            <person name="Han S."/>
        </authorList>
    </citation>
    <scope>NUCLEOTIDE SEQUENCE [LARGE SCALE GENOMIC DNA]</scope>
    <source>
        <strain evidence="2 3">GX10</strain>
    </source>
</reference>
<dbReference type="RefSeq" id="WP_103425109.1">
    <property type="nucleotide sequence ID" value="NZ_CP026309.1"/>
</dbReference>
<gene>
    <name evidence="2" type="ORF">C2R22_06925</name>
</gene>
<dbReference type="AlphaFoldDB" id="A0A2I8VHM2"/>
<dbReference type="Pfam" id="PF23438">
    <property type="entry name" value="DUF7123"/>
    <property type="match status" value="1"/>
</dbReference>
<evidence type="ECO:0000313" key="2">
    <source>
        <dbReference type="EMBL" id="AUV81421.1"/>
    </source>
</evidence>
<dbReference type="KEGG" id="srub:C2R22_06925"/>
<dbReference type="Proteomes" id="UP000236584">
    <property type="component" value="Chromosome"/>
</dbReference>
<dbReference type="OrthoDB" id="259485at2157"/>
<evidence type="ECO:0000259" key="1">
    <source>
        <dbReference type="Pfam" id="PF23438"/>
    </source>
</evidence>
<accession>A0A2I8VHM2</accession>
<proteinExistence type="predicted"/>
<evidence type="ECO:0000313" key="3">
    <source>
        <dbReference type="Proteomes" id="UP000236584"/>
    </source>
</evidence>
<name>A0A2I8VHM2_9EURY</name>
<organism evidence="2 3">
    <name type="scientific">Salinigranum rubrum</name>
    <dbReference type="NCBI Taxonomy" id="755307"/>
    <lineage>
        <taxon>Archaea</taxon>
        <taxon>Methanobacteriati</taxon>
        <taxon>Methanobacteriota</taxon>
        <taxon>Stenosarchaea group</taxon>
        <taxon>Halobacteria</taxon>
        <taxon>Halobacteriales</taxon>
        <taxon>Haloferacaceae</taxon>
        <taxon>Salinigranum</taxon>
    </lineage>
</organism>
<feature type="domain" description="DUF7123" evidence="1">
    <location>
        <begin position="5"/>
        <end position="75"/>
    </location>
</feature>
<dbReference type="GeneID" id="35591809"/>
<keyword evidence="3" id="KW-1185">Reference proteome</keyword>
<protein>
    <recommendedName>
        <fullName evidence="1">DUF7123 domain-containing protein</fullName>
    </recommendedName>
</protein>
<sequence>MSAGSTTARKRDRLERYLRRRAAEGEFYFKSKYIADEVGLSTKEIGALLPDLRRSATAFDLEEWGYANATTWRVVPTGD</sequence>
<dbReference type="InterPro" id="IPR055547">
    <property type="entry name" value="DUF7123"/>
</dbReference>
<dbReference type="EMBL" id="CP026309">
    <property type="protein sequence ID" value="AUV81421.1"/>
    <property type="molecule type" value="Genomic_DNA"/>
</dbReference>